<dbReference type="Gene3D" id="1.25.40.10">
    <property type="entry name" value="Tetratricopeptide repeat domain"/>
    <property type="match status" value="2"/>
</dbReference>
<dbReference type="InterPro" id="IPR011990">
    <property type="entry name" value="TPR-like_helical_dom_sf"/>
</dbReference>
<dbReference type="Pfam" id="PF13174">
    <property type="entry name" value="TPR_6"/>
    <property type="match status" value="1"/>
</dbReference>
<dbReference type="RefSeq" id="WP_229821040.1">
    <property type="nucleotide sequence ID" value="NZ_BMQK01000005.1"/>
</dbReference>
<dbReference type="Pfam" id="PF13181">
    <property type="entry name" value="TPR_8"/>
    <property type="match status" value="1"/>
</dbReference>
<dbReference type="Pfam" id="PF13432">
    <property type="entry name" value="TPR_16"/>
    <property type="match status" value="1"/>
</dbReference>
<dbReference type="InterPro" id="IPR050498">
    <property type="entry name" value="Ycf3"/>
</dbReference>
<evidence type="ECO:0000256" key="2">
    <source>
        <dbReference type="ARBA" id="ARBA00022803"/>
    </source>
</evidence>
<reference evidence="4" key="1">
    <citation type="journal article" date="2014" name="Int. J. Syst. Evol. Microbiol.">
        <title>Complete genome sequence of Corynebacterium casei LMG S-19264T (=DSM 44701T), isolated from a smear-ripened cheese.</title>
        <authorList>
            <consortium name="US DOE Joint Genome Institute (JGI-PGF)"/>
            <person name="Walter F."/>
            <person name="Albersmeier A."/>
            <person name="Kalinowski J."/>
            <person name="Ruckert C."/>
        </authorList>
    </citation>
    <scope>NUCLEOTIDE SEQUENCE</scope>
    <source>
        <strain evidence="4">JCM 3131</strain>
    </source>
</reference>
<feature type="chain" id="PRO_5039124217" description="Tetratricopeptide repeat protein" evidence="3">
    <location>
        <begin position="34"/>
        <end position="454"/>
    </location>
</feature>
<accession>A0A918ESV6</accession>
<keyword evidence="5" id="KW-1185">Reference proteome</keyword>
<keyword evidence="2" id="KW-0802">TPR repeat</keyword>
<name>A0A918ESV6_9ACTN</name>
<evidence type="ECO:0000256" key="3">
    <source>
        <dbReference type="SAM" id="SignalP"/>
    </source>
</evidence>
<dbReference type="PANTHER" id="PTHR44858:SF1">
    <property type="entry name" value="UDP-N-ACETYLGLUCOSAMINE--PEPTIDE N-ACETYLGLUCOSAMINYLTRANSFERASE SPINDLY-RELATED"/>
    <property type="match status" value="1"/>
</dbReference>
<dbReference type="InterPro" id="IPR019734">
    <property type="entry name" value="TPR_rpt"/>
</dbReference>
<dbReference type="EMBL" id="BMQK01000005">
    <property type="protein sequence ID" value="GGQ57360.1"/>
    <property type="molecule type" value="Genomic_DNA"/>
</dbReference>
<feature type="signal peptide" evidence="3">
    <location>
        <begin position="1"/>
        <end position="33"/>
    </location>
</feature>
<dbReference type="SUPFAM" id="SSF48452">
    <property type="entry name" value="TPR-like"/>
    <property type="match status" value="2"/>
</dbReference>
<evidence type="ECO:0000313" key="4">
    <source>
        <dbReference type="EMBL" id="GGQ57360.1"/>
    </source>
</evidence>
<keyword evidence="1" id="KW-0677">Repeat</keyword>
<dbReference type="PANTHER" id="PTHR44858">
    <property type="entry name" value="TETRATRICOPEPTIDE REPEAT PROTEIN 6"/>
    <property type="match status" value="1"/>
</dbReference>
<comment type="caution">
    <text evidence="4">The sequence shown here is derived from an EMBL/GenBank/DDBJ whole genome shotgun (WGS) entry which is preliminary data.</text>
</comment>
<evidence type="ECO:0008006" key="6">
    <source>
        <dbReference type="Google" id="ProtNLM"/>
    </source>
</evidence>
<protein>
    <recommendedName>
        <fullName evidence="6">Tetratricopeptide repeat protein</fullName>
    </recommendedName>
</protein>
<dbReference type="AlphaFoldDB" id="A0A918ESV6"/>
<sequence>MRTEGAAPARHRRVRTAACAAALTVALTSGAVALGTGDGQGARTTVSASTAPAAPGAGAGLLAGGDLDAQVTALQSHLRDQPRDDASWAVLGLAYVEQARVQGDPSRYPQAEQALRRSLELRPGNDPALAARAALAAARHDFAGALRDADAALARNPYSERALATRIDALVELGRYDDAGRAAGVADARRPGIPVFARYAYVHELRGDTRTAERVLRQALGSATARGDVAYVATQLGQLAWRQGDDKGALAHYARALAADDTYVPALEGRARAQAAGGDRAGAIRALERVVAHHPLPGPVVELGELYEARGDKERARAQYALLDAWIPLARAGGVNVDLDTALAAADHGDREAALRAARAEWERRRTVHTADALAWALHVNGRDREALPLARRATATGYRDAAFLYHRGMIERAVGDRAEARRSLRAALGLNPGFSPLGAGRARTALAELEGAE</sequence>
<gene>
    <name evidence="4" type="ORF">GCM10010145_29010</name>
</gene>
<organism evidence="4 5">
    <name type="scientific">Streptomyces ruber</name>
    <dbReference type="NCBI Taxonomy" id="83378"/>
    <lineage>
        <taxon>Bacteria</taxon>
        <taxon>Bacillati</taxon>
        <taxon>Actinomycetota</taxon>
        <taxon>Actinomycetes</taxon>
        <taxon>Kitasatosporales</taxon>
        <taxon>Streptomycetaceae</taxon>
        <taxon>Streptomyces</taxon>
    </lineage>
</organism>
<reference evidence="4" key="2">
    <citation type="submission" date="2020-09" db="EMBL/GenBank/DDBJ databases">
        <authorList>
            <person name="Sun Q."/>
            <person name="Ohkuma M."/>
        </authorList>
    </citation>
    <scope>NUCLEOTIDE SEQUENCE</scope>
    <source>
        <strain evidence="4">JCM 3131</strain>
    </source>
</reference>
<evidence type="ECO:0000256" key="1">
    <source>
        <dbReference type="ARBA" id="ARBA00022737"/>
    </source>
</evidence>
<proteinExistence type="predicted"/>
<dbReference type="SMART" id="SM00028">
    <property type="entry name" value="TPR"/>
    <property type="match status" value="5"/>
</dbReference>
<keyword evidence="3" id="KW-0732">Signal</keyword>
<dbReference type="Proteomes" id="UP000620156">
    <property type="component" value="Unassembled WGS sequence"/>
</dbReference>
<evidence type="ECO:0000313" key="5">
    <source>
        <dbReference type="Proteomes" id="UP000620156"/>
    </source>
</evidence>